<feature type="compositionally biased region" description="Basic residues" evidence="1">
    <location>
        <begin position="356"/>
        <end position="366"/>
    </location>
</feature>
<evidence type="ECO:0000313" key="2">
    <source>
        <dbReference type="EMBL" id="KAF8442893.1"/>
    </source>
</evidence>
<feature type="compositionally biased region" description="Basic and acidic residues" evidence="1">
    <location>
        <begin position="189"/>
        <end position="204"/>
    </location>
</feature>
<reference evidence="2" key="1">
    <citation type="submission" date="2019-10" db="EMBL/GenBank/DDBJ databases">
        <authorList>
            <consortium name="DOE Joint Genome Institute"/>
            <person name="Kuo A."/>
            <person name="Miyauchi S."/>
            <person name="Kiss E."/>
            <person name="Drula E."/>
            <person name="Kohler A."/>
            <person name="Sanchez-Garcia M."/>
            <person name="Andreopoulos B."/>
            <person name="Barry K.W."/>
            <person name="Bonito G."/>
            <person name="Buee M."/>
            <person name="Carver A."/>
            <person name="Chen C."/>
            <person name="Cichocki N."/>
            <person name="Clum A."/>
            <person name="Culley D."/>
            <person name="Crous P.W."/>
            <person name="Fauchery L."/>
            <person name="Girlanda M."/>
            <person name="Hayes R."/>
            <person name="Keri Z."/>
            <person name="LaButti K."/>
            <person name="Lipzen A."/>
            <person name="Lombard V."/>
            <person name="Magnuson J."/>
            <person name="Maillard F."/>
            <person name="Morin E."/>
            <person name="Murat C."/>
            <person name="Nolan M."/>
            <person name="Ohm R."/>
            <person name="Pangilinan J."/>
            <person name="Pereira M."/>
            <person name="Perotto S."/>
            <person name="Peter M."/>
            <person name="Riley R."/>
            <person name="Sitrit Y."/>
            <person name="Stielow B."/>
            <person name="Szollosi G."/>
            <person name="Zifcakova L."/>
            <person name="Stursova M."/>
            <person name="Spatafora J.W."/>
            <person name="Tedersoo L."/>
            <person name="Vaario L.-M."/>
            <person name="Yamada A."/>
            <person name="Yan M."/>
            <person name="Wang P."/>
            <person name="Xu J."/>
            <person name="Bruns T."/>
            <person name="Baldrian P."/>
            <person name="Vilgalys R."/>
            <person name="Henrissat B."/>
            <person name="Grigoriev I.V."/>
            <person name="Hibbett D."/>
            <person name="Nagy L.G."/>
            <person name="Martin F.M."/>
        </authorList>
    </citation>
    <scope>NUCLEOTIDE SEQUENCE</scope>
    <source>
        <strain evidence="2">BED1</strain>
    </source>
</reference>
<feature type="compositionally biased region" description="Pro residues" evidence="1">
    <location>
        <begin position="693"/>
        <end position="702"/>
    </location>
</feature>
<feature type="region of interest" description="Disordered" evidence="1">
    <location>
        <begin position="330"/>
        <end position="611"/>
    </location>
</feature>
<dbReference type="InterPro" id="IPR018465">
    <property type="entry name" value="Scm3/HJURP"/>
</dbReference>
<feature type="compositionally biased region" description="Basic residues" evidence="1">
    <location>
        <begin position="430"/>
        <end position="440"/>
    </location>
</feature>
<feature type="compositionally biased region" description="Basic and acidic residues" evidence="1">
    <location>
        <begin position="400"/>
        <end position="420"/>
    </location>
</feature>
<keyword evidence="3" id="KW-1185">Reference proteome</keyword>
<evidence type="ECO:0000313" key="3">
    <source>
        <dbReference type="Proteomes" id="UP001194468"/>
    </source>
</evidence>
<gene>
    <name evidence="2" type="ORF">L210DRAFT_516624</name>
</gene>
<comment type="caution">
    <text evidence="2">The sequence shown here is derived from an EMBL/GenBank/DDBJ whole genome shotgun (WGS) entry which is preliminary data.</text>
</comment>
<dbReference type="GO" id="GO:0005634">
    <property type="term" value="C:nucleus"/>
    <property type="evidence" value="ECO:0007669"/>
    <property type="project" value="InterPro"/>
</dbReference>
<feature type="region of interest" description="Disordered" evidence="1">
    <location>
        <begin position="124"/>
        <end position="276"/>
    </location>
</feature>
<feature type="compositionally biased region" description="Low complexity" evidence="1">
    <location>
        <begin position="563"/>
        <end position="579"/>
    </location>
</feature>
<feature type="compositionally biased region" description="Basic and acidic residues" evidence="1">
    <location>
        <begin position="451"/>
        <end position="464"/>
    </location>
</feature>
<dbReference type="AlphaFoldDB" id="A0AAD4GGE7"/>
<feature type="compositionally biased region" description="Basic residues" evidence="1">
    <location>
        <begin position="491"/>
        <end position="501"/>
    </location>
</feature>
<name>A0AAD4GGE7_BOLED</name>
<feature type="region of interest" description="Disordered" evidence="1">
    <location>
        <begin position="685"/>
        <end position="794"/>
    </location>
</feature>
<accession>A0AAD4GGE7</accession>
<evidence type="ECO:0000256" key="1">
    <source>
        <dbReference type="SAM" id="MobiDB-lite"/>
    </source>
</evidence>
<sequence length="794" mass="87394">MPATIPNNVPSSRFVTEPRRALLTPSASPSLGPPDRPPPKRPRLRSTPSSSISATPSTSNESTSSADVNSARRASTLRVLNTWAQLAERYNKRLDEDDIIDLHRYVIIKDRGAVEGASKEYHIGHFTQLDSDQEYPDNDQEQEDSEQDDDEHELNALPSSDATTDDDAPISKKELLRGVPPLSATTDADDLREFLEAEKRRRELAEDEEDEEGMSPEQRSALTQELEERQRKKEAVIADRAHGEASAEPALEHDADATPTRPCTRIPPSDDESEDELALWTHDESTAVYRVAGHQPERDVHEVNHEVIEITDSDSDEEFEAILTHPPRFARLTPLPVPQPKEVQQPLQSPPDSKCGRPKPRTRSQSKVKLAEVTLRSEDRPRSPLVARKPEVILNHKRKSSVERKTSAVVLDEGRSDQEAIGRISPALKGKGKQMKRKQSVSKETGTVVSDEEKSVSEMRDRISPAHKGKGKELPPPVEDSLHEKTPKSLGAHRGRKRKRVPSSPISGSLLAQSPGEPKGTLRSNGKSSSQSSTTFPQPHSPSPTLDKGVSAPVQCESTVAGPSHSSSSYYPASKSQPPVSYVPARRPLEPESVQLTSHDHSPSKAPLSDLPIPVTHPYSQRYPSHPPSIFSSPNQGAFPISLPAHPPPPLDPVQAQQAHYLLAQAMHQLTYLLSATMPPYAGYTSSPGQPHYSPPPLPPHPEYSSPIQHHPHFHGTRHYPTPSSSVSRFALPPSSPVLSSVSPPPVEEQRARSQGRSKSRGSIVGKRTANKMSKSNERRGKEKQQKSLTTLYD</sequence>
<feature type="compositionally biased region" description="Acidic residues" evidence="1">
    <location>
        <begin position="131"/>
        <end position="152"/>
    </location>
</feature>
<feature type="region of interest" description="Disordered" evidence="1">
    <location>
        <begin position="1"/>
        <end position="74"/>
    </location>
</feature>
<protein>
    <submittedName>
        <fullName evidence="2">Uncharacterized protein</fullName>
    </submittedName>
</protein>
<feature type="compositionally biased region" description="Low complexity" evidence="1">
    <location>
        <begin position="528"/>
        <end position="538"/>
    </location>
</feature>
<feature type="compositionally biased region" description="Acidic residues" evidence="1">
    <location>
        <begin position="205"/>
        <end position="214"/>
    </location>
</feature>
<dbReference type="GO" id="GO:0042393">
    <property type="term" value="F:histone binding"/>
    <property type="evidence" value="ECO:0007669"/>
    <property type="project" value="InterPro"/>
</dbReference>
<feature type="compositionally biased region" description="Basic and acidic residues" evidence="1">
    <location>
        <begin position="775"/>
        <end position="786"/>
    </location>
</feature>
<organism evidence="2 3">
    <name type="scientific">Boletus edulis BED1</name>
    <dbReference type="NCBI Taxonomy" id="1328754"/>
    <lineage>
        <taxon>Eukaryota</taxon>
        <taxon>Fungi</taxon>
        <taxon>Dikarya</taxon>
        <taxon>Basidiomycota</taxon>
        <taxon>Agaricomycotina</taxon>
        <taxon>Agaricomycetes</taxon>
        <taxon>Agaricomycetidae</taxon>
        <taxon>Boletales</taxon>
        <taxon>Boletineae</taxon>
        <taxon>Boletaceae</taxon>
        <taxon>Boletoideae</taxon>
        <taxon>Boletus</taxon>
    </lineage>
</organism>
<feature type="compositionally biased region" description="Basic and acidic residues" evidence="1">
    <location>
        <begin position="226"/>
        <end position="256"/>
    </location>
</feature>
<dbReference type="Pfam" id="PF10384">
    <property type="entry name" value="Scm3"/>
    <property type="match status" value="1"/>
</dbReference>
<dbReference type="EMBL" id="WHUW01000008">
    <property type="protein sequence ID" value="KAF8442893.1"/>
    <property type="molecule type" value="Genomic_DNA"/>
</dbReference>
<reference evidence="2" key="2">
    <citation type="journal article" date="2020" name="Nat. Commun.">
        <title>Large-scale genome sequencing of mycorrhizal fungi provides insights into the early evolution of symbiotic traits.</title>
        <authorList>
            <person name="Miyauchi S."/>
            <person name="Kiss E."/>
            <person name="Kuo A."/>
            <person name="Drula E."/>
            <person name="Kohler A."/>
            <person name="Sanchez-Garcia M."/>
            <person name="Morin E."/>
            <person name="Andreopoulos B."/>
            <person name="Barry K.W."/>
            <person name="Bonito G."/>
            <person name="Buee M."/>
            <person name="Carver A."/>
            <person name="Chen C."/>
            <person name="Cichocki N."/>
            <person name="Clum A."/>
            <person name="Culley D."/>
            <person name="Crous P.W."/>
            <person name="Fauchery L."/>
            <person name="Girlanda M."/>
            <person name="Hayes R.D."/>
            <person name="Keri Z."/>
            <person name="LaButti K."/>
            <person name="Lipzen A."/>
            <person name="Lombard V."/>
            <person name="Magnuson J."/>
            <person name="Maillard F."/>
            <person name="Murat C."/>
            <person name="Nolan M."/>
            <person name="Ohm R.A."/>
            <person name="Pangilinan J."/>
            <person name="Pereira M.F."/>
            <person name="Perotto S."/>
            <person name="Peter M."/>
            <person name="Pfister S."/>
            <person name="Riley R."/>
            <person name="Sitrit Y."/>
            <person name="Stielow J.B."/>
            <person name="Szollosi G."/>
            <person name="Zifcakova L."/>
            <person name="Stursova M."/>
            <person name="Spatafora J.W."/>
            <person name="Tedersoo L."/>
            <person name="Vaario L.M."/>
            <person name="Yamada A."/>
            <person name="Yan M."/>
            <person name="Wang P."/>
            <person name="Xu J."/>
            <person name="Bruns T."/>
            <person name="Baldrian P."/>
            <person name="Vilgalys R."/>
            <person name="Dunand C."/>
            <person name="Henrissat B."/>
            <person name="Grigoriev I.V."/>
            <person name="Hibbett D."/>
            <person name="Nagy L.G."/>
            <person name="Martin F.M."/>
        </authorList>
    </citation>
    <scope>NUCLEOTIDE SEQUENCE</scope>
    <source>
        <strain evidence="2">BED1</strain>
    </source>
</reference>
<dbReference type="Proteomes" id="UP001194468">
    <property type="component" value="Unassembled WGS sequence"/>
</dbReference>
<proteinExistence type="predicted"/>
<feature type="compositionally biased region" description="Polar residues" evidence="1">
    <location>
        <begin position="1"/>
        <end position="14"/>
    </location>
</feature>
<feature type="compositionally biased region" description="Low complexity" evidence="1">
    <location>
        <begin position="45"/>
        <end position="59"/>
    </location>
</feature>